<accession>A0A160JGY7</accession>
<dbReference type="InterPro" id="IPR036390">
    <property type="entry name" value="WH_DNA-bd_sf"/>
</dbReference>
<sequence length="314" mass="35270">MARPRRPEDLAAQLTETIAPRAKSLIITVYGDAVLPHGGSLWLGSLIDLMGLFGMSERIIRTSVFRLCKDDWLTNTQIGRRSFYRVTDSGKERFAAAERRIYAPLAREWDRGWDLLMVPPNALDAETRDALRRELTWQGFGTASATVYAHPNCDEAAMHRSLAELGVADRIVHMKASLDRQEGFGALRDLVRGCWDIDQLEHDYAVFLDHFRPVWVAVDAADTPDPAVCFVLRTLLIHDFRRILLRDPMLPPDLLPADWPGQESRMLTRNLYRRLAAPSEAFLMQAATTANGPLPDAQPAFHGRFGGLETIPVG</sequence>
<dbReference type="GO" id="GO:0006351">
    <property type="term" value="P:DNA-templated transcription"/>
    <property type="evidence" value="ECO:0007669"/>
    <property type="project" value="InterPro"/>
</dbReference>
<feature type="domain" description="Transcriptional repressor PaaX-like C-terminal" evidence="2">
    <location>
        <begin position="195"/>
        <end position="284"/>
    </location>
</feature>
<gene>
    <name evidence="4" type="primary">paaX</name>
    <name evidence="4" type="ORF">A6A40_10165</name>
</gene>
<organism evidence="4 5">
    <name type="scientific">Azospirillum humicireducens</name>
    <dbReference type="NCBI Taxonomy" id="1226968"/>
    <lineage>
        <taxon>Bacteria</taxon>
        <taxon>Pseudomonadati</taxon>
        <taxon>Pseudomonadota</taxon>
        <taxon>Alphaproteobacteria</taxon>
        <taxon>Rhodospirillales</taxon>
        <taxon>Azospirillaceae</taxon>
        <taxon>Azospirillum</taxon>
    </lineage>
</organism>
<evidence type="ECO:0000313" key="4">
    <source>
        <dbReference type="EMBL" id="ANC92236.1"/>
    </source>
</evidence>
<dbReference type="KEGG" id="ahu:A6A40_10165"/>
<dbReference type="InterPro" id="IPR036388">
    <property type="entry name" value="WH-like_DNA-bd_sf"/>
</dbReference>
<dbReference type="Gene3D" id="3.30.70.2650">
    <property type="match status" value="1"/>
</dbReference>
<evidence type="ECO:0000259" key="2">
    <source>
        <dbReference type="Pfam" id="PF08223"/>
    </source>
</evidence>
<dbReference type="RefSeq" id="WP_063635302.1">
    <property type="nucleotide sequence ID" value="NZ_CP015285.1"/>
</dbReference>
<dbReference type="PANTHER" id="PTHR30319:SF1">
    <property type="entry name" value="TRANSCRIPTIONAL REPRESSOR PAAX"/>
    <property type="match status" value="1"/>
</dbReference>
<dbReference type="NCBIfam" id="TIGR02277">
    <property type="entry name" value="PaaX_trns_reg"/>
    <property type="match status" value="1"/>
</dbReference>
<evidence type="ECO:0000259" key="3">
    <source>
        <dbReference type="Pfam" id="PF20803"/>
    </source>
</evidence>
<name>A0A160JGY7_9PROT</name>
<dbReference type="InterPro" id="IPR012906">
    <property type="entry name" value="PaaX-like_N"/>
</dbReference>
<dbReference type="PANTHER" id="PTHR30319">
    <property type="entry name" value="PHENYLACETIC ACID REGULATOR-RELATED TRANSCRIPTIONAL REPRESSOR"/>
    <property type="match status" value="1"/>
</dbReference>
<dbReference type="PIRSF" id="PIRSF020623">
    <property type="entry name" value="PaaX"/>
    <property type="match status" value="1"/>
</dbReference>
<dbReference type="InterPro" id="IPR013225">
    <property type="entry name" value="PaaX_C"/>
</dbReference>
<proteinExistence type="predicted"/>
<dbReference type="InterPro" id="IPR011965">
    <property type="entry name" value="PaaX_trns_reg"/>
</dbReference>
<dbReference type="Pfam" id="PF20803">
    <property type="entry name" value="PaaX_M"/>
    <property type="match status" value="1"/>
</dbReference>
<dbReference type="Proteomes" id="UP000077405">
    <property type="component" value="Chromosome"/>
</dbReference>
<dbReference type="Pfam" id="PF08223">
    <property type="entry name" value="PaaX_C"/>
    <property type="match status" value="1"/>
</dbReference>
<feature type="domain" description="Transcriptional repressor PaaX-like N-terminal" evidence="1">
    <location>
        <begin position="21"/>
        <end position="90"/>
    </location>
</feature>
<protein>
    <submittedName>
        <fullName evidence="4">Phenylacetic acid degradation operon negative regulatory protein PaaX</fullName>
    </submittedName>
</protein>
<dbReference type="EMBL" id="CP015285">
    <property type="protein sequence ID" value="ANC92236.1"/>
    <property type="molecule type" value="Genomic_DNA"/>
</dbReference>
<dbReference type="InterPro" id="IPR048846">
    <property type="entry name" value="PaaX-like_central"/>
</dbReference>
<dbReference type="OrthoDB" id="2270427at2"/>
<evidence type="ECO:0000313" key="5">
    <source>
        <dbReference type="Proteomes" id="UP000077405"/>
    </source>
</evidence>
<dbReference type="SUPFAM" id="SSF46785">
    <property type="entry name" value="Winged helix' DNA-binding domain"/>
    <property type="match status" value="1"/>
</dbReference>
<dbReference type="AlphaFoldDB" id="A0A160JGY7"/>
<dbReference type="Gene3D" id="1.20.58.1460">
    <property type="match status" value="1"/>
</dbReference>
<keyword evidence="5" id="KW-1185">Reference proteome</keyword>
<feature type="domain" description="Transcriptional repressor PaaX-like central Cas2-like" evidence="3">
    <location>
        <begin position="107"/>
        <end position="178"/>
    </location>
</feature>
<reference evidence="4 5" key="1">
    <citation type="journal article" date="2013" name="Int. J. Syst. Evol. Microbiol.">
        <title>Azospirillum humicireducens sp. nov., a nitrogen-fixing bacterium isolated from a microbial fuel cell.</title>
        <authorList>
            <person name="Zhou S."/>
            <person name="Han L."/>
            <person name="Wang Y."/>
            <person name="Yang G."/>
            <person name="Zhuang L."/>
            <person name="Hu P."/>
        </authorList>
    </citation>
    <scope>NUCLEOTIDE SEQUENCE [LARGE SCALE GENOMIC DNA]</scope>
    <source>
        <strain evidence="4 5">SgZ-5</strain>
    </source>
</reference>
<dbReference type="Pfam" id="PF07848">
    <property type="entry name" value="PaaX"/>
    <property type="match status" value="1"/>
</dbReference>
<dbReference type="STRING" id="1226968.A6A40_10165"/>
<evidence type="ECO:0000259" key="1">
    <source>
        <dbReference type="Pfam" id="PF07848"/>
    </source>
</evidence>
<dbReference type="Gene3D" id="1.10.10.10">
    <property type="entry name" value="Winged helix-like DNA-binding domain superfamily/Winged helix DNA-binding domain"/>
    <property type="match status" value="1"/>
</dbReference>